<dbReference type="FunFam" id="3.20.20.220:FF:000004">
    <property type="entry name" value="Bifunctional protein PutA"/>
    <property type="match status" value="1"/>
</dbReference>
<dbReference type="RefSeq" id="WP_162364742.1">
    <property type="nucleotide sequence ID" value="NZ_WUBS01000003.1"/>
</dbReference>
<evidence type="ECO:0000256" key="7">
    <source>
        <dbReference type="ARBA" id="ARBA00023002"/>
    </source>
</evidence>
<dbReference type="InterPro" id="IPR016161">
    <property type="entry name" value="Ald_DH/histidinol_DH"/>
</dbReference>
<keyword evidence="4 18" id="KW-0678">Repressor</keyword>
<dbReference type="SUPFAM" id="SSF53720">
    <property type="entry name" value="ALDH-like"/>
    <property type="match status" value="1"/>
</dbReference>
<dbReference type="InterPro" id="IPR016162">
    <property type="entry name" value="Ald_DH_N"/>
</dbReference>
<dbReference type="NCBIfam" id="TIGR01238">
    <property type="entry name" value="D1pyr5carbox3"/>
    <property type="match status" value="1"/>
</dbReference>
<evidence type="ECO:0000256" key="4">
    <source>
        <dbReference type="ARBA" id="ARBA00022491"/>
    </source>
</evidence>
<dbReference type="InterPro" id="IPR029041">
    <property type="entry name" value="FAD-linked_oxidoreductase-like"/>
</dbReference>
<dbReference type="Gene3D" id="3.40.309.10">
    <property type="entry name" value="Aldehyde Dehydrogenase, Chain A, domain 2"/>
    <property type="match status" value="1"/>
</dbReference>
<evidence type="ECO:0000256" key="17">
    <source>
        <dbReference type="ARBA" id="ARBA00060911"/>
    </source>
</evidence>
<dbReference type="InterPro" id="IPR041349">
    <property type="entry name" value="PRODH"/>
</dbReference>
<comment type="similarity">
    <text evidence="17 18">In the C-terminal section; belongs to the aldehyde dehydrogenase family.</text>
</comment>
<dbReference type="InterPro" id="IPR002872">
    <property type="entry name" value="Proline_DH_dom"/>
</dbReference>
<accession>A0A845SBD3</accession>
<comment type="pathway">
    <text evidence="3 18">Amino-acid degradation; L-proline degradation into L-glutamate; L-glutamate from L-proline: step 2/2.</text>
</comment>
<comment type="pathway">
    <text evidence="2 18">Amino-acid degradation; L-proline degradation into L-glutamate; L-glutamate from L-proline: step 1/2.</text>
</comment>
<feature type="domain" description="Proline utilization A proline dehydrogenase N-terminal" evidence="23">
    <location>
        <begin position="37"/>
        <end position="81"/>
    </location>
</feature>
<dbReference type="InterPro" id="IPR024089">
    <property type="entry name" value="PRODH_PutA_dom_I/II"/>
</dbReference>
<dbReference type="Proteomes" id="UP000461443">
    <property type="component" value="Unassembled WGS sequence"/>
</dbReference>
<keyword evidence="6 18" id="KW-0274">FAD</keyword>
<dbReference type="InterPro" id="IPR050485">
    <property type="entry name" value="Proline_metab_enzyme"/>
</dbReference>
<evidence type="ECO:0000313" key="24">
    <source>
        <dbReference type="EMBL" id="NDL62050.1"/>
    </source>
</evidence>
<dbReference type="EMBL" id="WUBS01000003">
    <property type="protein sequence ID" value="NDL62050.1"/>
    <property type="molecule type" value="Genomic_DNA"/>
</dbReference>
<evidence type="ECO:0000259" key="20">
    <source>
        <dbReference type="Pfam" id="PF00171"/>
    </source>
</evidence>
<keyword evidence="12 18" id="KW-0804">Transcription</keyword>
<dbReference type="Gene3D" id="3.20.20.220">
    <property type="match status" value="1"/>
</dbReference>
<dbReference type="GO" id="GO:0004657">
    <property type="term" value="F:proline dehydrogenase activity"/>
    <property type="evidence" value="ECO:0007669"/>
    <property type="project" value="UniProtKB-UniRule"/>
</dbReference>
<dbReference type="UniPathway" id="UPA00261">
    <property type="reaction ID" value="UER00373"/>
</dbReference>
<comment type="catalytic activity">
    <reaction evidence="15 18">
        <text>L-proline + a quinone = (S)-1-pyrroline-5-carboxylate + a quinol + H(+)</text>
        <dbReference type="Rhea" id="RHEA:23784"/>
        <dbReference type="ChEBI" id="CHEBI:15378"/>
        <dbReference type="ChEBI" id="CHEBI:17388"/>
        <dbReference type="ChEBI" id="CHEBI:24646"/>
        <dbReference type="ChEBI" id="CHEBI:60039"/>
        <dbReference type="ChEBI" id="CHEBI:132124"/>
        <dbReference type="EC" id="1.5.5.2"/>
    </reaction>
</comment>
<organism evidence="24 25">
    <name type="scientific">Acerihabitans arboris</name>
    <dbReference type="NCBI Taxonomy" id="2691583"/>
    <lineage>
        <taxon>Bacteria</taxon>
        <taxon>Pseudomonadati</taxon>
        <taxon>Pseudomonadota</taxon>
        <taxon>Gammaproteobacteria</taxon>
        <taxon>Enterobacterales</taxon>
        <taxon>Pectobacteriaceae</taxon>
        <taxon>Acerihabitans</taxon>
    </lineage>
</organism>
<proteinExistence type="inferred from homology"/>
<comment type="similarity">
    <text evidence="16 18">In the N-terminal section; belongs to the proline dehydrogenase family.</text>
</comment>
<evidence type="ECO:0000256" key="3">
    <source>
        <dbReference type="ARBA" id="ARBA00004786"/>
    </source>
</evidence>
<dbReference type="GO" id="GO:0003700">
    <property type="term" value="F:DNA-binding transcription factor activity"/>
    <property type="evidence" value="ECO:0007669"/>
    <property type="project" value="InterPro"/>
</dbReference>
<dbReference type="Pfam" id="PF14850">
    <property type="entry name" value="Pro_dh-DNA_bdg"/>
    <property type="match status" value="1"/>
</dbReference>
<evidence type="ECO:0000256" key="9">
    <source>
        <dbReference type="ARBA" id="ARBA00023027"/>
    </source>
</evidence>
<dbReference type="Pfam" id="PF01619">
    <property type="entry name" value="Pro_dh"/>
    <property type="match status" value="1"/>
</dbReference>
<evidence type="ECO:0000256" key="6">
    <source>
        <dbReference type="ARBA" id="ARBA00022827"/>
    </source>
</evidence>
<dbReference type="EC" id="1.5.5.2" evidence="18"/>
<dbReference type="Gene3D" id="3.40.605.10">
    <property type="entry name" value="Aldehyde Dehydrogenase, Chain A, domain 1"/>
    <property type="match status" value="1"/>
</dbReference>
<keyword evidence="8 18" id="KW-0805">Transcription regulation</keyword>
<gene>
    <name evidence="24" type="primary">putA</name>
    <name evidence="24" type="ORF">GRH90_04675</name>
</gene>
<dbReference type="Gene3D" id="1.20.5.550">
    <property type="entry name" value="Single Helix bin"/>
    <property type="match status" value="1"/>
</dbReference>
<evidence type="ECO:0000256" key="5">
    <source>
        <dbReference type="ARBA" id="ARBA00022630"/>
    </source>
</evidence>
<dbReference type="CDD" id="cd07125">
    <property type="entry name" value="ALDH_PutA-P5CDH"/>
    <property type="match status" value="1"/>
</dbReference>
<feature type="domain" description="Proline dehydrogenase" evidence="21">
    <location>
        <begin position="214"/>
        <end position="511"/>
    </location>
</feature>
<dbReference type="GO" id="GO:0003842">
    <property type="term" value="F:L-glutamate gamma-semialdehyde dehydrogenase activity"/>
    <property type="evidence" value="ECO:0007669"/>
    <property type="project" value="UniProtKB-UniRule"/>
</dbReference>
<dbReference type="SUPFAM" id="SSF81935">
    <property type="entry name" value="N-terminal domain of bifunctional PutA protein"/>
    <property type="match status" value="1"/>
</dbReference>
<dbReference type="GO" id="GO:0003677">
    <property type="term" value="F:DNA binding"/>
    <property type="evidence" value="ECO:0007669"/>
    <property type="project" value="UniProtKB-KW"/>
</dbReference>
<evidence type="ECO:0000313" key="25">
    <source>
        <dbReference type="Proteomes" id="UP000461443"/>
    </source>
</evidence>
<comment type="caution">
    <text evidence="24">The sequence shown here is derived from an EMBL/GenBank/DDBJ whole genome shotgun (WGS) entry which is preliminary data.</text>
</comment>
<dbReference type="NCBIfam" id="NF008772">
    <property type="entry name" value="PRK11809.1"/>
    <property type="match status" value="1"/>
</dbReference>
<keyword evidence="7 18" id="KW-0560">Oxidoreductase</keyword>
<dbReference type="InterPro" id="IPR016163">
    <property type="entry name" value="Ald_DH_C"/>
</dbReference>
<keyword evidence="10 18" id="KW-0642">Proline metabolism</keyword>
<dbReference type="EC" id="1.2.1.88" evidence="18"/>
<evidence type="ECO:0000256" key="11">
    <source>
        <dbReference type="ARBA" id="ARBA00023125"/>
    </source>
</evidence>
<keyword evidence="25" id="KW-1185">Reference proteome</keyword>
<feature type="domain" description="Aldehyde dehydrogenase" evidence="20">
    <location>
        <begin position="603"/>
        <end position="1041"/>
    </location>
</feature>
<reference evidence="24 25" key="2">
    <citation type="submission" date="2020-02" db="EMBL/GenBank/DDBJ databases">
        <title>The new genus of Enterobacteriales.</title>
        <authorList>
            <person name="Kim I.S."/>
        </authorList>
    </citation>
    <scope>NUCLEOTIDE SEQUENCE [LARGE SCALE GENOMIC DNA]</scope>
    <source>
        <strain evidence="24 25">SAP-6</strain>
    </source>
</reference>
<evidence type="ECO:0000259" key="21">
    <source>
        <dbReference type="Pfam" id="PF01619"/>
    </source>
</evidence>
<reference evidence="24 25" key="1">
    <citation type="submission" date="2019-12" db="EMBL/GenBank/DDBJ databases">
        <authorList>
            <person name="Lee S.D."/>
        </authorList>
    </citation>
    <scope>NUCLEOTIDE SEQUENCE [LARGE SCALE GENOMIC DNA]</scope>
    <source>
        <strain evidence="24 25">SAP-6</strain>
    </source>
</reference>
<evidence type="ECO:0000256" key="1">
    <source>
        <dbReference type="ARBA" id="ARBA00001974"/>
    </source>
</evidence>
<evidence type="ECO:0000256" key="10">
    <source>
        <dbReference type="ARBA" id="ARBA00023062"/>
    </source>
</evidence>
<comment type="cofactor">
    <cofactor evidence="1 18">
        <name>FAD</name>
        <dbReference type="ChEBI" id="CHEBI:57692"/>
    </cofactor>
</comment>
<dbReference type="InterPro" id="IPR005933">
    <property type="entry name" value="PutA_C"/>
</dbReference>
<comment type="function">
    <text evidence="18">Oxidizes proline to glutamate for use as a carbon and nitrogen source.</text>
</comment>
<protein>
    <recommendedName>
        <fullName evidence="18">Bifunctional protein PutA</fullName>
    </recommendedName>
    <domain>
        <recommendedName>
            <fullName evidence="18">Proline dehydrogenase</fullName>
            <ecNumber evidence="18">1.5.5.2</ecNumber>
        </recommendedName>
        <alternativeName>
            <fullName evidence="18">Proline oxidase</fullName>
        </alternativeName>
    </domain>
    <domain>
        <recommendedName>
            <fullName evidence="18">Delta-1-pyrroline-5-carboxylate dehydrogenase</fullName>
            <shortName evidence="18">P5C dehydrogenase</shortName>
            <ecNumber evidence="18">1.2.1.88</ecNumber>
        </recommendedName>
        <alternativeName>
            <fullName evidence="18">L-glutamate gamma-semialdehyde dehydrogenase</fullName>
        </alternativeName>
    </domain>
</protein>
<evidence type="ECO:0000256" key="18">
    <source>
        <dbReference type="PIRNR" id="PIRNR000197"/>
    </source>
</evidence>
<feature type="active site" evidence="19">
    <location>
        <position position="859"/>
    </location>
</feature>
<evidence type="ECO:0000256" key="2">
    <source>
        <dbReference type="ARBA" id="ARBA00004739"/>
    </source>
</evidence>
<dbReference type="Pfam" id="PF18327">
    <property type="entry name" value="PRODH"/>
    <property type="match status" value="1"/>
</dbReference>
<comment type="catalytic activity">
    <reaction evidence="14 18">
        <text>L-glutamate 5-semialdehyde + NAD(+) + H2O = L-glutamate + NADH + 2 H(+)</text>
        <dbReference type="Rhea" id="RHEA:30235"/>
        <dbReference type="ChEBI" id="CHEBI:15377"/>
        <dbReference type="ChEBI" id="CHEBI:15378"/>
        <dbReference type="ChEBI" id="CHEBI:29985"/>
        <dbReference type="ChEBI" id="CHEBI:57540"/>
        <dbReference type="ChEBI" id="CHEBI:57945"/>
        <dbReference type="ChEBI" id="CHEBI:58066"/>
        <dbReference type="EC" id="1.2.1.88"/>
    </reaction>
</comment>
<feature type="domain" description="Proline dehydrogenase PutA" evidence="22">
    <location>
        <begin position="92"/>
        <end position="204"/>
    </location>
</feature>
<name>A0A845SBD3_9GAMM</name>
<dbReference type="Pfam" id="PF00171">
    <property type="entry name" value="Aldedh"/>
    <property type="match status" value="1"/>
</dbReference>
<dbReference type="InterPro" id="IPR025703">
    <property type="entry name" value="Bifunct_PutA"/>
</dbReference>
<feature type="active site" evidence="19">
    <location>
        <position position="825"/>
    </location>
</feature>
<dbReference type="GO" id="GO:0009898">
    <property type="term" value="C:cytoplasmic side of plasma membrane"/>
    <property type="evidence" value="ECO:0007669"/>
    <property type="project" value="TreeGrafter"/>
</dbReference>
<dbReference type="Gene3D" id="1.20.5.460">
    <property type="entry name" value="Single helix bin"/>
    <property type="match status" value="1"/>
</dbReference>
<dbReference type="FunFam" id="3.40.309.10:FF:000005">
    <property type="entry name" value="1-pyrroline-5-carboxylate dehydrogenase 1"/>
    <property type="match status" value="1"/>
</dbReference>
<evidence type="ECO:0000256" key="15">
    <source>
        <dbReference type="ARBA" id="ARBA00048779"/>
    </source>
</evidence>
<dbReference type="PIRSF" id="PIRSF000197">
    <property type="entry name" value="Bifunct_PutA"/>
    <property type="match status" value="1"/>
</dbReference>
<evidence type="ECO:0000256" key="8">
    <source>
        <dbReference type="ARBA" id="ARBA00023015"/>
    </source>
</evidence>
<sequence>MAVDEDKNNSVSIQTEPAAYIPFAAVTAHLMPQDEKRTAITRAWEAPEPEVVSALLQQATLCAETERAIQDLAHTLASALRNKAMSKTWSDMVQNLMREYSLSSREGIALMCLAEALLRIPDAGTRDLLIRDKIPGRDWKAHLGGDRGLLLNAATWGLLVTGSLTGGGDKVDAAKGLRYLAQKATAPLIRKAMDLAMHLMSGHFVTGETIDRALEKAADIEAQGFTYTYDMLGEAALTRRDAQDYIARCRHALQAIGAYAKGKGLYDGPEFSLKLSALHPRYNRHQYDRVFDEIYPVLKSLVLMAKSFDVAIAIDAEEAERLDVSLDLLTALCEEPELQGWNGLGFVVQAYQKRAYAVIACLDTLAKKHQRRLRVRLVKGAYWDSEIKRAQLAGHHDYPVFTRKVYTDVAYLACAKALLASPAAIYPQFATHNAYTLAAVYHLAGPQYTDRQYEFQCLHGMGVPLYQDVVGATKLNRPCRIYAPVGTHQTLLPYLVRRLLENGSNSSFVNQIADRAVPIASLIASPLAEVENLARREGAVGVPHPKIPLPQALYGVARKNARGLNLYDEAELRRLTERLQAGSRKPILAMPLIAGVTQLTAPQPVINPAEPRDVIGFVHEATARDIEQALAGAQGAAGRWAAVPAAARADILRRAAQQMENQMETLLGVLVREAGKTFGNAIAEVREAVDFLNYYAVQVNQTFDNATHIPLGVVVCISPWNFPLAIFTGQIAAALATGNAVIAKPAEQTPLIAALAVKLLLDAGIPNDVLQLLPGTGEAVGQTLVADERVNGVMFTGSTEVAAIIQRQIAERVDKQGHPIPLIAETGGINVMVVDSSALPEQVIIDCVNSAFDSAGQRCSSLRLLCLQQDIADTLLDALRGAMAEQRVGNPARLANDIGPVIDAPAKQQIDAHIEQMRSAGFTVFQSAYGAIDEQAGHFVLPTLIELTAVEQLDKEVFGPVLHVVRFASRDLPALMAKINASGYGLTFGLHSRIDSTVRRVTDAVAAGNLYVNRNMVGAVVGVQPFGGEGLSGTGPKAGGPLYLYRLLSRCPGDAQWRGLRYTATGEPTRAQPPAALSEAHAALSDWAAVNHTTIHVLCGRFMAESACWTVSLLPGPTGEENRYRLLPRRRVLSLAEDDQDLLIQLAAIVSVGCRALWPDAAHCRALYQSLPEAVRACVDMAPRADCFAYDFDAVMHHGDTEALRAVCRQVAQRPGAIVSVQGFAHGDSAIRLDRLLLERSLSINTAAAGGNTRLMMI</sequence>
<dbReference type="PANTHER" id="PTHR42862:SF1">
    <property type="entry name" value="DELTA-1-PYRROLINE-5-CARBOXYLATE DEHYDROGENASE 2, ISOFORM A-RELATED"/>
    <property type="match status" value="1"/>
</dbReference>
<dbReference type="InterPro" id="IPR024082">
    <property type="entry name" value="PRODH_PutA_dom_II"/>
</dbReference>
<evidence type="ECO:0000259" key="22">
    <source>
        <dbReference type="Pfam" id="PF14850"/>
    </source>
</evidence>
<keyword evidence="11 18" id="KW-0238">DNA-binding</keyword>
<keyword evidence="9 18" id="KW-0520">NAD</keyword>
<dbReference type="InterPro" id="IPR015590">
    <property type="entry name" value="Aldehyde_DH_dom"/>
</dbReference>
<dbReference type="PANTHER" id="PTHR42862">
    <property type="entry name" value="DELTA-1-PYRROLINE-5-CARBOXYLATE DEHYDROGENASE 1, ISOFORM A-RELATED"/>
    <property type="match status" value="1"/>
</dbReference>
<keyword evidence="5 18" id="KW-0285">Flavoprotein</keyword>
<dbReference type="SUPFAM" id="SSF51730">
    <property type="entry name" value="FAD-linked oxidoreductase"/>
    <property type="match status" value="1"/>
</dbReference>
<evidence type="ECO:0000256" key="13">
    <source>
        <dbReference type="ARBA" id="ARBA00023268"/>
    </source>
</evidence>
<evidence type="ECO:0000256" key="14">
    <source>
        <dbReference type="ARBA" id="ARBA00048142"/>
    </source>
</evidence>
<dbReference type="AlphaFoldDB" id="A0A845SBD3"/>
<dbReference type="NCBIfam" id="NF008869">
    <property type="entry name" value="PRK11904.1"/>
    <property type="match status" value="1"/>
</dbReference>
<dbReference type="GO" id="GO:0010133">
    <property type="term" value="P:L-proline catabolic process to L-glutamate"/>
    <property type="evidence" value="ECO:0007669"/>
    <property type="project" value="UniProtKB-UniRule"/>
</dbReference>
<evidence type="ECO:0000256" key="19">
    <source>
        <dbReference type="PIRSR" id="PIRSR000197-1"/>
    </source>
</evidence>
<evidence type="ECO:0000256" key="16">
    <source>
        <dbReference type="ARBA" id="ARBA00060889"/>
    </source>
</evidence>
<dbReference type="InterPro" id="IPR024090">
    <property type="entry name" value="PRODH_PutA_dom_I"/>
</dbReference>
<evidence type="ECO:0000256" key="12">
    <source>
        <dbReference type="ARBA" id="ARBA00023163"/>
    </source>
</evidence>
<evidence type="ECO:0000259" key="23">
    <source>
        <dbReference type="Pfam" id="PF18327"/>
    </source>
</evidence>
<keyword evidence="13" id="KW-0511">Multifunctional enzyme</keyword>